<dbReference type="InterPro" id="IPR036278">
    <property type="entry name" value="Sialidase_sf"/>
</dbReference>
<feature type="compositionally biased region" description="Acidic residues" evidence="3">
    <location>
        <begin position="497"/>
        <end position="524"/>
    </location>
</feature>
<feature type="region of interest" description="Disordered" evidence="3">
    <location>
        <begin position="338"/>
        <end position="613"/>
    </location>
</feature>
<accession>A0A1S1MWB3</accession>
<comment type="caution">
    <text evidence="4">The sequence shown here is derived from an EMBL/GenBank/DDBJ whole genome shotgun (WGS) entry which is preliminary data.</text>
</comment>
<feature type="compositionally biased region" description="Acidic residues" evidence="3">
    <location>
        <begin position="392"/>
        <end position="406"/>
    </location>
</feature>
<dbReference type="SUPFAM" id="SSF103647">
    <property type="entry name" value="TSP type-3 repeat"/>
    <property type="match status" value="3"/>
</dbReference>
<dbReference type="Proteomes" id="UP000179786">
    <property type="component" value="Unassembled WGS sequence"/>
</dbReference>
<dbReference type="GO" id="GO:0007155">
    <property type="term" value="P:cell adhesion"/>
    <property type="evidence" value="ECO:0007669"/>
    <property type="project" value="InterPro"/>
</dbReference>
<keyword evidence="2" id="KW-0106">Calcium</keyword>
<proteinExistence type="predicted"/>
<evidence type="ECO:0000313" key="5">
    <source>
        <dbReference type="Proteomes" id="UP000179786"/>
    </source>
</evidence>
<feature type="compositionally biased region" description="Acidic residues" evidence="3">
    <location>
        <begin position="567"/>
        <end position="580"/>
    </location>
</feature>
<evidence type="ECO:0008006" key="6">
    <source>
        <dbReference type="Google" id="ProtNLM"/>
    </source>
</evidence>
<keyword evidence="1" id="KW-0732">Signal</keyword>
<dbReference type="PANTHER" id="PTHR10199:SF119">
    <property type="entry name" value="RE20510P"/>
    <property type="match status" value="1"/>
</dbReference>
<dbReference type="SUPFAM" id="SSF50939">
    <property type="entry name" value="Sialidases"/>
    <property type="match status" value="1"/>
</dbReference>
<feature type="compositionally biased region" description="Acidic residues" evidence="3">
    <location>
        <begin position="532"/>
        <end position="545"/>
    </location>
</feature>
<evidence type="ECO:0000256" key="3">
    <source>
        <dbReference type="SAM" id="MobiDB-lite"/>
    </source>
</evidence>
<evidence type="ECO:0000256" key="2">
    <source>
        <dbReference type="ARBA" id="ARBA00022837"/>
    </source>
</evidence>
<dbReference type="CDD" id="cd15482">
    <property type="entry name" value="Sialidase_non-viral"/>
    <property type="match status" value="1"/>
</dbReference>
<protein>
    <recommendedName>
        <fullName evidence="6">Sialidase domain-containing protein</fullName>
    </recommendedName>
</protein>
<reference evidence="4 5" key="1">
    <citation type="submission" date="2016-09" db="EMBL/GenBank/DDBJ databases">
        <title>Pseudoalteromonas amylolytica sp. nov., isolated from the surface seawater.</title>
        <authorList>
            <person name="Wu Y.-H."/>
            <person name="Cheng H."/>
            <person name="Jin X.-B."/>
            <person name="Wang C.-S."/>
            <person name="Xu X.-W."/>
        </authorList>
    </citation>
    <scope>NUCLEOTIDE SEQUENCE [LARGE SCALE GENOMIC DNA]</scope>
    <source>
        <strain evidence="4 5">JW1</strain>
    </source>
</reference>
<gene>
    <name evidence="4" type="ORF">BET10_10780</name>
</gene>
<dbReference type="AlphaFoldDB" id="A0A1S1MWB3"/>
<dbReference type="EMBL" id="MKJU01000025">
    <property type="protein sequence ID" value="OHU91303.1"/>
    <property type="molecule type" value="Genomic_DNA"/>
</dbReference>
<feature type="compositionally biased region" description="Acidic residues" evidence="3">
    <location>
        <begin position="478"/>
        <end position="489"/>
    </location>
</feature>
<sequence>MFDHLNTNKNLVCVAVAMSLLSACGGGDAGSATSTPNIDTDKATEIVYPLQGVAVKGPLQFADVKIYQFDKHAPNGLGKLLGTAGTDETAQIKNLSLKGDVKDFFVIEYSANESTIDITTGQKPIFGVLRGIFSAEQIKAKQPLYATPLSTLVVKLALSKAIAGSATPQAIVSAEAQIKSLFTFGLDKDISLLTTAPLLTDATVASNLQKNAWYVRTINEVNAALVHQLRLAIGDEQLTVDHLLDQLVLDLHDGKLDAQSESDDLSYSPEHIAVLLRPIHTLNIPGTDLPLVSELSRVMAEETAVTGYSTVDTSAMSSSELVLRHSSVLTNIDIDGDGISNIDDLDNDNDGINDVNDADDDNDGYDDTLDAFPLDPTEWLDTDSDGIGNNTDTDDDNDGVNDEEDAFPLNNSEWLDTDSDGIGNNSDTDDDNDGYEDAADAFPLNASEWLDTDADGTGNNADTDDDNDGVLDLYDAFPLDDQEWLDTDGDGTGNNADTDDDNDETPDTEDAFPTDPNEQIDTDGDGTGNNADADDDNDGFNDDQDAFPLDNQEWADTDLDGVGNNADTDDDNDGIADELDLFPLDASESRDYDGDGIGDNQDLDDDNDGTPDTEDHVQLIGAQSSYVTGEVINLRVKGLGNNFEVLSARDGWHVQYYTYDQASPDTYITRYTENGYFNGRYDYDTMEWVVSFPALEYSGSFQTRVSVYCSRADNMCGGQYNSDGWQQIVSYTVECASGGTCEYVPDPEPGVNISNSEETSQAASFFTRRNGDLIAVYTAGLAGSRAVVSTSTDNGQTWPLSSSPTSSASPYSSSRDGFLYENSDNELFLTSHCNGKYVCIFKYAGVDTWDLFSEIDFSNYSTCRTNEGCMIHSFSAESMIQMPSGKYILSYTAAPGDDYQENNVFIRTSYDLRSWTEPTQVGGYQGYDSKVKTILLPDNRVLMTYYASEHQSIIVSISSDGENFTEIQRFSTGSVFDVSLIEHNGAVRLFYKTTSSTLNTRKFAQNDQFSSEVSVKSVDSFPPFVTELSDGTLGIIYSKDLNEQRDVFYENIGRLED</sequence>
<dbReference type="RefSeq" id="WP_070985115.1">
    <property type="nucleotide sequence ID" value="NZ_MKJU01000025.1"/>
</dbReference>
<name>A0A1S1MWB3_9GAMM</name>
<feature type="compositionally biased region" description="Acidic residues" evidence="3">
    <location>
        <begin position="601"/>
        <end position="612"/>
    </location>
</feature>
<dbReference type="Pfam" id="PF02412">
    <property type="entry name" value="TSP_3"/>
    <property type="match status" value="2"/>
</dbReference>
<dbReference type="InterPro" id="IPR028974">
    <property type="entry name" value="TSP_type-3_rpt"/>
</dbReference>
<organism evidence="4 5">
    <name type="scientific">Pseudoalteromonas amylolytica</name>
    <dbReference type="NCBI Taxonomy" id="1859457"/>
    <lineage>
        <taxon>Bacteria</taxon>
        <taxon>Pseudomonadati</taxon>
        <taxon>Pseudomonadota</taxon>
        <taxon>Gammaproteobacteria</taxon>
        <taxon>Alteromonadales</taxon>
        <taxon>Pseudoalteromonadaceae</taxon>
        <taxon>Pseudoalteromonas</taxon>
    </lineage>
</organism>
<evidence type="ECO:0000313" key="4">
    <source>
        <dbReference type="EMBL" id="OHU91303.1"/>
    </source>
</evidence>
<dbReference type="InterPro" id="IPR003367">
    <property type="entry name" value="Thrombospondin_3-like_rpt"/>
</dbReference>
<dbReference type="PANTHER" id="PTHR10199">
    <property type="entry name" value="THROMBOSPONDIN"/>
    <property type="match status" value="1"/>
</dbReference>
<dbReference type="STRING" id="1859457.BET10_10780"/>
<dbReference type="GO" id="GO:0005509">
    <property type="term" value="F:calcium ion binding"/>
    <property type="evidence" value="ECO:0007669"/>
    <property type="project" value="InterPro"/>
</dbReference>
<keyword evidence="5" id="KW-1185">Reference proteome</keyword>
<dbReference type="Gene3D" id="4.10.1080.10">
    <property type="entry name" value="TSP type-3 repeat"/>
    <property type="match status" value="2"/>
</dbReference>
<evidence type="ECO:0000256" key="1">
    <source>
        <dbReference type="ARBA" id="ARBA00022729"/>
    </source>
</evidence>
<feature type="compositionally biased region" description="Acidic residues" evidence="3">
    <location>
        <begin position="427"/>
        <end position="439"/>
    </location>
</feature>
<dbReference type="OrthoDB" id="6197493at2"/>
<feature type="compositionally biased region" description="Acidic residues" evidence="3">
    <location>
        <begin position="343"/>
        <end position="369"/>
    </location>
</feature>